<dbReference type="PANTHER" id="PTHR23001:SF7">
    <property type="entry name" value="EUKARYOTIC TRANSLATION INITIATION FACTOR 5"/>
    <property type="match status" value="1"/>
</dbReference>
<dbReference type="EMBL" id="MK500359">
    <property type="protein sequence ID" value="QBK87579.1"/>
    <property type="molecule type" value="Genomic_DNA"/>
</dbReference>
<sequence>MSLTKSDQLNIGGSASDPFYRYKMPKISTVVQNKHGGTTIVDNTQAVCDSLRRDANTLTKFLSKELGRQVCLKNGCWTMHGEVKTQAMQDCISSYINTHVLCGVCGNPETILHSKKLVCKSCGNETRMAKS</sequence>
<organism evidence="2">
    <name type="scientific">Marseillevirus LCMAC201</name>
    <dbReference type="NCBI Taxonomy" id="2506605"/>
    <lineage>
        <taxon>Viruses</taxon>
        <taxon>Varidnaviria</taxon>
        <taxon>Bamfordvirae</taxon>
        <taxon>Nucleocytoviricota</taxon>
        <taxon>Megaviricetes</taxon>
        <taxon>Pimascovirales</taxon>
        <taxon>Pimascovirales incertae sedis</taxon>
        <taxon>Marseilleviridae</taxon>
    </lineage>
</organism>
<keyword evidence="2" id="KW-0648">Protein biosynthesis</keyword>
<dbReference type="Gene3D" id="3.30.30.170">
    <property type="match status" value="1"/>
</dbReference>
<feature type="domain" description="Translation initiation factor IF2/IF5" evidence="1">
    <location>
        <begin position="19"/>
        <end position="125"/>
    </location>
</feature>
<dbReference type="SUPFAM" id="SSF100966">
    <property type="entry name" value="Translation initiation factor 2 beta, aIF2beta, N-terminal domain"/>
    <property type="match status" value="1"/>
</dbReference>
<reference evidence="2" key="1">
    <citation type="journal article" date="2019" name="MBio">
        <title>Virus Genomes from Deep Sea Sediments Expand the Ocean Megavirome and Support Independent Origins of Viral Gigantism.</title>
        <authorList>
            <person name="Backstrom D."/>
            <person name="Yutin N."/>
            <person name="Jorgensen S.L."/>
            <person name="Dharamshi J."/>
            <person name="Homa F."/>
            <person name="Zaremba-Niedwiedzka K."/>
            <person name="Spang A."/>
            <person name="Wolf Y.I."/>
            <person name="Koonin E.V."/>
            <person name="Ettema T.J."/>
        </authorList>
    </citation>
    <scope>NUCLEOTIDE SEQUENCE</scope>
</reference>
<dbReference type="InterPro" id="IPR045196">
    <property type="entry name" value="IF2/IF5"/>
</dbReference>
<dbReference type="Pfam" id="PF01873">
    <property type="entry name" value="eIF-5_eIF-2B"/>
    <property type="match status" value="1"/>
</dbReference>
<dbReference type="InterPro" id="IPR016189">
    <property type="entry name" value="Transl_init_fac_IF2/IF5_N"/>
</dbReference>
<dbReference type="PANTHER" id="PTHR23001">
    <property type="entry name" value="EUKARYOTIC TRANSLATION INITIATION FACTOR"/>
    <property type="match status" value="1"/>
</dbReference>
<name>A0A481YWT4_9VIRU</name>
<evidence type="ECO:0000313" key="2">
    <source>
        <dbReference type="EMBL" id="QBK87579.1"/>
    </source>
</evidence>
<dbReference type="InterPro" id="IPR002735">
    <property type="entry name" value="Transl_init_fac_IF2/IF5_dom"/>
</dbReference>
<keyword evidence="2" id="KW-0396">Initiation factor</keyword>
<gene>
    <name evidence="2" type="ORF">LCMAC201_04920</name>
</gene>
<proteinExistence type="predicted"/>
<protein>
    <submittedName>
        <fullName evidence="2">Translation initiation factor 2, beta subunit</fullName>
    </submittedName>
</protein>
<accession>A0A481YWT4</accession>
<dbReference type="SMART" id="SM00653">
    <property type="entry name" value="eIF2B_5"/>
    <property type="match status" value="1"/>
</dbReference>
<dbReference type="GO" id="GO:0005092">
    <property type="term" value="F:GDP-dissociation inhibitor activity"/>
    <property type="evidence" value="ECO:0007669"/>
    <property type="project" value="TreeGrafter"/>
</dbReference>
<evidence type="ECO:0000259" key="1">
    <source>
        <dbReference type="SMART" id="SM00653"/>
    </source>
</evidence>